<name>A0ACC2P8G5_9HYME</name>
<organism evidence="1 2">
    <name type="scientific">Eretmocerus hayati</name>
    <dbReference type="NCBI Taxonomy" id="131215"/>
    <lineage>
        <taxon>Eukaryota</taxon>
        <taxon>Metazoa</taxon>
        <taxon>Ecdysozoa</taxon>
        <taxon>Arthropoda</taxon>
        <taxon>Hexapoda</taxon>
        <taxon>Insecta</taxon>
        <taxon>Pterygota</taxon>
        <taxon>Neoptera</taxon>
        <taxon>Endopterygota</taxon>
        <taxon>Hymenoptera</taxon>
        <taxon>Apocrita</taxon>
        <taxon>Proctotrupomorpha</taxon>
        <taxon>Chalcidoidea</taxon>
        <taxon>Aphelinidae</taxon>
        <taxon>Aphelininae</taxon>
        <taxon>Eretmocerus</taxon>
    </lineage>
</organism>
<dbReference type="Proteomes" id="UP001239111">
    <property type="component" value="Chromosome 2"/>
</dbReference>
<reference evidence="1" key="1">
    <citation type="submission" date="2023-04" db="EMBL/GenBank/DDBJ databases">
        <title>A chromosome-level genome assembly of the parasitoid wasp Eretmocerus hayati.</title>
        <authorList>
            <person name="Zhong Y."/>
            <person name="Liu S."/>
            <person name="Liu Y."/>
        </authorList>
    </citation>
    <scope>NUCLEOTIDE SEQUENCE</scope>
    <source>
        <strain evidence="1">ZJU_SS_LIU_2023</strain>
    </source>
</reference>
<evidence type="ECO:0000313" key="2">
    <source>
        <dbReference type="Proteomes" id="UP001239111"/>
    </source>
</evidence>
<proteinExistence type="predicted"/>
<gene>
    <name evidence="1" type="ORF">QAD02_015672</name>
</gene>
<accession>A0ACC2P8G5</accession>
<comment type="caution">
    <text evidence="1">The sequence shown here is derived from an EMBL/GenBank/DDBJ whole genome shotgun (WGS) entry which is preliminary data.</text>
</comment>
<evidence type="ECO:0000313" key="1">
    <source>
        <dbReference type="EMBL" id="KAJ8679885.1"/>
    </source>
</evidence>
<keyword evidence="2" id="KW-1185">Reference proteome</keyword>
<protein>
    <submittedName>
        <fullName evidence="1">Uncharacterized protein</fullName>
    </submittedName>
</protein>
<sequence>MRCIISGGNIKTLAKAVQMLAKIGDEVCVQPQEDSLSFRTVNGSNSAFGDVTFQQDFFSYFAFEPQESCDYLKCKIHLRGPMAIFKTANILEKQVETCEILLAANADTLCLIIKYKNGISKTHLLSIIDDEVVKANYKKDGTRNHLKVQPRVMTDVIQNFQQNLLEITIEIQKEKVLIRNYIDDTSCVANETRTQLVFGVPEFDEYTIDSEMAITFCLKEFRAMTVFSEALSHPIDVYFDRPGRPCVFVCKTLNVEANLVLSTLNPTTDGSSQSTASMQPKTMPKKAPAKRAPVKKGLKSFVKKTFSSTFNSKASNHSANVNDLESTGSPGRISDIDSPLCNAKKSASSNSPKPRTLEGYMNSSLHLRENENPIQKSPLSSLLKRKSDQDIQVDPGNDSDFVRNSPPTHCSKKAKLIFKKCFSTTLDPRLPESNDVEVEDSGDEN</sequence>
<dbReference type="EMBL" id="CM056742">
    <property type="protein sequence ID" value="KAJ8679885.1"/>
    <property type="molecule type" value="Genomic_DNA"/>
</dbReference>